<dbReference type="Pfam" id="PF00126">
    <property type="entry name" value="HTH_1"/>
    <property type="match status" value="1"/>
</dbReference>
<dbReference type="InterPro" id="IPR036390">
    <property type="entry name" value="WH_DNA-bd_sf"/>
</dbReference>
<protein>
    <submittedName>
        <fullName evidence="5">DNA-binding transcriptional regulator, LysR family</fullName>
    </submittedName>
</protein>
<dbReference type="PROSITE" id="PS50931">
    <property type="entry name" value="HTH_LYSR"/>
    <property type="match status" value="1"/>
</dbReference>
<evidence type="ECO:0000256" key="2">
    <source>
        <dbReference type="ARBA" id="ARBA00023015"/>
    </source>
</evidence>
<feature type="domain" description="HTH lysR-type" evidence="4">
    <location>
        <begin position="2"/>
        <end position="59"/>
    </location>
</feature>
<keyword evidence="3" id="KW-0804">Transcription</keyword>
<dbReference type="SUPFAM" id="SSF46785">
    <property type="entry name" value="Winged helix' DNA-binding domain"/>
    <property type="match status" value="1"/>
</dbReference>
<organism evidence="5 6">
    <name type="scientific">Bacillus altitudinis</name>
    <dbReference type="NCBI Taxonomy" id="293387"/>
    <lineage>
        <taxon>Bacteria</taxon>
        <taxon>Bacillati</taxon>
        <taxon>Bacillota</taxon>
        <taxon>Bacilli</taxon>
        <taxon>Bacillales</taxon>
        <taxon>Bacillaceae</taxon>
        <taxon>Bacillus</taxon>
    </lineage>
</organism>
<keyword evidence="2" id="KW-0805">Transcription regulation</keyword>
<dbReference type="EMBL" id="CABWLH010000003">
    <property type="protein sequence ID" value="VXA91259.1"/>
    <property type="molecule type" value="Genomic_DNA"/>
</dbReference>
<dbReference type="AlphaFoldDB" id="A0A653LH56"/>
<evidence type="ECO:0000313" key="5">
    <source>
        <dbReference type="EMBL" id="VXA91259.1"/>
    </source>
</evidence>
<dbReference type="InterPro" id="IPR036388">
    <property type="entry name" value="WH-like_DNA-bd_sf"/>
</dbReference>
<dbReference type="PANTHER" id="PTHR30126">
    <property type="entry name" value="HTH-TYPE TRANSCRIPTIONAL REGULATOR"/>
    <property type="match status" value="1"/>
</dbReference>
<dbReference type="GO" id="GO:0003700">
    <property type="term" value="F:DNA-binding transcription factor activity"/>
    <property type="evidence" value="ECO:0007669"/>
    <property type="project" value="InterPro"/>
</dbReference>
<name>A0A653LH56_BACAB</name>
<dbReference type="Gene3D" id="1.10.10.10">
    <property type="entry name" value="Winged helix-like DNA-binding domain superfamily/Winged helix DNA-binding domain"/>
    <property type="match status" value="1"/>
</dbReference>
<sequence length="244" mass="28241">MMNINDLIIFIEVYQKESINQAAKALGYAQSNISQRIKALETLYDATFFIRYHHGISSTGQGDLFYQYAQKIVKETKAIQQKLTSKKKTVLCSELLFNVLYEQRVLEDIQATDFIIASSSTINKKLTEDVYDQIISFNQMEKPEYQLKEVKSLALNVYGKSKEIYDDNISLVVNRDQLCPLRHEARRMLGDRTLFELDSFEGMIKIVEQGDGIALLPTNLKSLQTLVKLLEKNIHINYFVYERM</sequence>
<accession>A0A653LH56</accession>
<dbReference type="PANTHER" id="PTHR30126:SF93">
    <property type="entry name" value="HTH LYSR-TYPE DOMAIN-CONTAINING PROTEIN"/>
    <property type="match status" value="1"/>
</dbReference>
<dbReference type="InterPro" id="IPR000847">
    <property type="entry name" value="LysR_HTH_N"/>
</dbReference>
<comment type="similarity">
    <text evidence="1">Belongs to the LysR transcriptional regulatory family.</text>
</comment>
<dbReference type="GO" id="GO:0000976">
    <property type="term" value="F:transcription cis-regulatory region binding"/>
    <property type="evidence" value="ECO:0007669"/>
    <property type="project" value="TreeGrafter"/>
</dbReference>
<gene>
    <name evidence="5" type="ORF">BACI348_110049</name>
</gene>
<dbReference type="Proteomes" id="UP000433089">
    <property type="component" value="Unassembled WGS sequence"/>
</dbReference>
<keyword evidence="5" id="KW-0238">DNA-binding</keyword>
<evidence type="ECO:0000256" key="1">
    <source>
        <dbReference type="ARBA" id="ARBA00009437"/>
    </source>
</evidence>
<reference evidence="5 6" key="1">
    <citation type="submission" date="2019-10" db="EMBL/GenBank/DDBJ databases">
        <authorList>
            <person name="Karimi E."/>
        </authorList>
    </citation>
    <scope>NUCLEOTIDE SEQUENCE [LARGE SCALE GENOMIC DNA]</scope>
    <source>
        <strain evidence="5">Bacillus sp. 348</strain>
    </source>
</reference>
<evidence type="ECO:0000313" key="6">
    <source>
        <dbReference type="Proteomes" id="UP000433089"/>
    </source>
</evidence>
<evidence type="ECO:0000259" key="4">
    <source>
        <dbReference type="PROSITE" id="PS50931"/>
    </source>
</evidence>
<evidence type="ECO:0000256" key="3">
    <source>
        <dbReference type="ARBA" id="ARBA00023163"/>
    </source>
</evidence>
<proteinExistence type="inferred from homology"/>